<name>A0A255G733_9ACTN</name>
<dbReference type="InterPro" id="IPR013207">
    <property type="entry name" value="LGFP"/>
</dbReference>
<feature type="region of interest" description="Disordered" evidence="1">
    <location>
        <begin position="57"/>
        <end position="100"/>
    </location>
</feature>
<sequence length="966" mass="104273">MRVSCTSAVCAWFDHGDDPAPEPGAESGSPTMKNLIVRGGAVLAALILTATITPVASAAPTPTPTPGAQTSSPAATAGPTTRTAAPQAAQAVGEPTFDDPTSTVTIPELAGIEYQLDGVVVAAGPQQVAVPQGGRTVTVTARSTDGVTPVPEPGTWTHFFPWVYTPVQPDYDDQYSNARAYRPEGFVVVEYKKADDPDTAWTLLPRVWAPMVTGTPILFRFRATDNRTLVKEPATFTHTFPGRTGKSLSAGDEFNEPGLSNEWAVSARDTTIGPTKGKGYFRPENVTVKDGNLQIKSARHCLPVGADGKALEEMSESNMTSEVCPAGTMTTYSVGRIDTNFTLSPPRSMEVRAMMDGSSGNHNGITTTAWTHNSQGFCEGGVVNSDMVEMDTMEIWKQSMSHNSTHINCRNGKSQNIGDRIDFSPGKVPGKWRTWRMEFDGYAIRYFLDGEEVLKQMPSRGVTAEIAGMTQEDYTRTVTGYPFKLSVYTVANPNGGWAPFVDDAKPFAPKYDKWDYVRWENFDPKAANCAPAGEIAAVAAATPGLGENWTCERGTEAPPGEAPIGRVQDFTGGRVYQTPSAGAVALVGSAWTRFVELGGERVLGVPTAPSRQLGEATVQEFTNGILVTSASGTQLVKGEIGAKWLTVADTLGMPQGEETCGLRDGGCIQTFANGSIIWSPATGAQLIRGRILTRYTEMGRENSELGYPTGGEICGIRDGGCWQQFQYAGSRIYWSPASDAQFIRGEILAKYAELGSENSFLGYPITGEICGIRDGGCFQRFQGADGHIYWTGTTGAHYVRGRIFAKYAEMGWETSNIGYPISDEICGMRDGGCFQRFQGENGHIYWSAATDAHFVRGAIFERYGALGWETGSFGYPISDEICGIRDGGCFQRFQGESGHIYWSPASGAWGVQGAIFGHYQLNGWETGRFGYPVGPEECRNLPDARECTQNFQGGRIVWNSRYGLSG</sequence>
<dbReference type="Pfam" id="PF08310">
    <property type="entry name" value="LGFP"/>
    <property type="match status" value="7"/>
</dbReference>
<dbReference type="PROSITE" id="PS51762">
    <property type="entry name" value="GH16_2"/>
    <property type="match status" value="1"/>
</dbReference>
<accession>A0A255G733</accession>
<reference evidence="3 4" key="1">
    <citation type="submission" date="2017-07" db="EMBL/GenBank/DDBJ databases">
        <title>Draft whole genome sequences of clinical Proprionibacteriaceae strains.</title>
        <authorList>
            <person name="Bernier A.-M."/>
            <person name="Bernard K."/>
            <person name="Domingo M.-C."/>
        </authorList>
    </citation>
    <scope>NUCLEOTIDE SEQUENCE [LARGE SCALE GENOMIC DNA]</scope>
    <source>
        <strain evidence="3 4">NML 030167</strain>
    </source>
</reference>
<dbReference type="Gene3D" id="2.60.120.200">
    <property type="match status" value="1"/>
</dbReference>
<comment type="caution">
    <text evidence="3">The sequence shown here is derived from an EMBL/GenBank/DDBJ whole genome shotgun (WGS) entry which is preliminary data.</text>
</comment>
<evidence type="ECO:0000313" key="4">
    <source>
        <dbReference type="Proteomes" id="UP000215896"/>
    </source>
</evidence>
<gene>
    <name evidence="3" type="ORF">CGZ94_15160</name>
</gene>
<dbReference type="AlphaFoldDB" id="A0A255G733"/>
<evidence type="ECO:0000313" key="3">
    <source>
        <dbReference type="EMBL" id="OYO11747.1"/>
    </source>
</evidence>
<organism evidence="3 4">
    <name type="scientific">Enemella evansiae</name>
    <dbReference type="NCBI Taxonomy" id="2016499"/>
    <lineage>
        <taxon>Bacteria</taxon>
        <taxon>Bacillati</taxon>
        <taxon>Actinomycetota</taxon>
        <taxon>Actinomycetes</taxon>
        <taxon>Propionibacteriales</taxon>
        <taxon>Propionibacteriaceae</taxon>
        <taxon>Enemella</taxon>
    </lineage>
</organism>
<feature type="domain" description="GH16" evidence="2">
    <location>
        <begin position="234"/>
        <end position="522"/>
    </location>
</feature>
<keyword evidence="4" id="KW-1185">Reference proteome</keyword>
<evidence type="ECO:0000259" key="2">
    <source>
        <dbReference type="PROSITE" id="PS51762"/>
    </source>
</evidence>
<feature type="compositionally biased region" description="Low complexity" evidence="1">
    <location>
        <begin position="57"/>
        <end position="93"/>
    </location>
</feature>
<proteinExistence type="predicted"/>
<dbReference type="EMBL" id="NMVO01000015">
    <property type="protein sequence ID" value="OYO11747.1"/>
    <property type="molecule type" value="Genomic_DNA"/>
</dbReference>
<dbReference type="Proteomes" id="UP000215896">
    <property type="component" value="Unassembled WGS sequence"/>
</dbReference>
<dbReference type="GO" id="GO:0005975">
    <property type="term" value="P:carbohydrate metabolic process"/>
    <property type="evidence" value="ECO:0007669"/>
    <property type="project" value="InterPro"/>
</dbReference>
<dbReference type="InterPro" id="IPR013320">
    <property type="entry name" value="ConA-like_dom_sf"/>
</dbReference>
<dbReference type="SUPFAM" id="SSF49899">
    <property type="entry name" value="Concanavalin A-like lectins/glucanases"/>
    <property type="match status" value="1"/>
</dbReference>
<dbReference type="GO" id="GO:0004553">
    <property type="term" value="F:hydrolase activity, hydrolyzing O-glycosyl compounds"/>
    <property type="evidence" value="ECO:0007669"/>
    <property type="project" value="InterPro"/>
</dbReference>
<protein>
    <recommendedName>
        <fullName evidence="2">GH16 domain-containing protein</fullName>
    </recommendedName>
</protein>
<evidence type="ECO:0000256" key="1">
    <source>
        <dbReference type="SAM" id="MobiDB-lite"/>
    </source>
</evidence>
<dbReference type="InterPro" id="IPR000757">
    <property type="entry name" value="Beta-glucanase-like"/>
</dbReference>